<dbReference type="HOGENOM" id="CLU_1471969_0_0_1"/>
<keyword evidence="2" id="KW-1133">Transmembrane helix</keyword>
<keyword evidence="2" id="KW-0472">Membrane</keyword>
<evidence type="ECO:0000313" key="3">
    <source>
        <dbReference type="EMBL" id="EKX37594.1"/>
    </source>
</evidence>
<reference evidence="5" key="2">
    <citation type="submission" date="2012-11" db="EMBL/GenBank/DDBJ databases">
        <authorList>
            <person name="Kuo A."/>
            <person name="Curtis B.A."/>
            <person name="Tanifuji G."/>
            <person name="Burki F."/>
            <person name="Gruber A."/>
            <person name="Irimia M."/>
            <person name="Maruyama S."/>
            <person name="Arias M.C."/>
            <person name="Ball S.G."/>
            <person name="Gile G.H."/>
            <person name="Hirakawa Y."/>
            <person name="Hopkins J.F."/>
            <person name="Rensing S.A."/>
            <person name="Schmutz J."/>
            <person name="Symeonidi A."/>
            <person name="Elias M."/>
            <person name="Eveleigh R.J."/>
            <person name="Herman E.K."/>
            <person name="Klute M.J."/>
            <person name="Nakayama T."/>
            <person name="Obornik M."/>
            <person name="Reyes-Prieto A."/>
            <person name="Armbrust E.V."/>
            <person name="Aves S.J."/>
            <person name="Beiko R.G."/>
            <person name="Coutinho P."/>
            <person name="Dacks J.B."/>
            <person name="Durnford D.G."/>
            <person name="Fast N.M."/>
            <person name="Green B.R."/>
            <person name="Grisdale C."/>
            <person name="Hempe F."/>
            <person name="Henrissat B."/>
            <person name="Hoppner M.P."/>
            <person name="Ishida K.-I."/>
            <person name="Kim E."/>
            <person name="Koreny L."/>
            <person name="Kroth P.G."/>
            <person name="Liu Y."/>
            <person name="Malik S.-B."/>
            <person name="Maier U.G."/>
            <person name="McRose D."/>
            <person name="Mock T."/>
            <person name="Neilson J.A."/>
            <person name="Onodera N.T."/>
            <person name="Poole A.M."/>
            <person name="Pritham E.J."/>
            <person name="Richards T.A."/>
            <person name="Rocap G."/>
            <person name="Roy S.W."/>
            <person name="Sarai C."/>
            <person name="Schaack S."/>
            <person name="Shirato S."/>
            <person name="Slamovits C.H."/>
            <person name="Spencer D.F."/>
            <person name="Suzuki S."/>
            <person name="Worden A.Z."/>
            <person name="Zauner S."/>
            <person name="Barry K."/>
            <person name="Bell C."/>
            <person name="Bharti A.K."/>
            <person name="Crow J.A."/>
            <person name="Grimwood J."/>
            <person name="Kramer R."/>
            <person name="Lindquist E."/>
            <person name="Lucas S."/>
            <person name="Salamov A."/>
            <person name="McFadden G.I."/>
            <person name="Lane C.E."/>
            <person name="Keeling P.J."/>
            <person name="Gray M.W."/>
            <person name="Grigoriev I.V."/>
            <person name="Archibald J.M."/>
        </authorList>
    </citation>
    <scope>NUCLEOTIDE SEQUENCE</scope>
    <source>
        <strain evidence="5">CCMP2712</strain>
    </source>
</reference>
<dbReference type="AlphaFoldDB" id="L1INX6"/>
<reference evidence="4" key="3">
    <citation type="submission" date="2015-06" db="UniProtKB">
        <authorList>
            <consortium name="EnsemblProtists"/>
        </authorList>
    </citation>
    <scope>IDENTIFICATION</scope>
</reference>
<keyword evidence="2" id="KW-0812">Transmembrane</keyword>
<sequence length="184" mass="20571">MFMTCSGKLQQMMVDVLSQVEQLRNEMQRSSNSCSAPSHNGGVMSSSHAHHGGHHHHHHMSLSAYSIPIFHVVVDLLNIIGVAIMVFSTMGVIIPVIRDILPGFFLHSLSATAQESILTCRMQLSRGIMLGMDFMVGADVIETVFGEVDMVKLILVVAIRSWLGWERGKEMEHMTHELQHWKKA</sequence>
<evidence type="ECO:0000313" key="5">
    <source>
        <dbReference type="Proteomes" id="UP000011087"/>
    </source>
</evidence>
<accession>L1INX6</accession>
<evidence type="ECO:0000256" key="2">
    <source>
        <dbReference type="SAM" id="Phobius"/>
    </source>
</evidence>
<dbReference type="PaxDb" id="55529-EKX37594"/>
<feature type="non-terminal residue" evidence="3">
    <location>
        <position position="1"/>
    </location>
</feature>
<dbReference type="EnsemblProtists" id="EKX37594">
    <property type="protein sequence ID" value="EKX37594"/>
    <property type="gene ID" value="GUITHDRAFT_154924"/>
</dbReference>
<evidence type="ECO:0000256" key="1">
    <source>
        <dbReference type="SAM" id="MobiDB-lite"/>
    </source>
</evidence>
<dbReference type="InterPro" id="IPR012427">
    <property type="entry name" value="DUF1622"/>
</dbReference>
<dbReference type="Pfam" id="PF07784">
    <property type="entry name" value="DUF1622"/>
    <property type="match status" value="1"/>
</dbReference>
<gene>
    <name evidence="3" type="ORF">GUITHDRAFT_154924</name>
</gene>
<dbReference type="GeneID" id="17294346"/>
<dbReference type="KEGG" id="gtt:GUITHDRAFT_154924"/>
<protein>
    <submittedName>
        <fullName evidence="3 4">Uncharacterized protein</fullName>
    </submittedName>
</protein>
<name>L1INX6_GUITC</name>
<proteinExistence type="predicted"/>
<evidence type="ECO:0000313" key="4">
    <source>
        <dbReference type="EnsemblProtists" id="EKX37594"/>
    </source>
</evidence>
<feature type="region of interest" description="Disordered" evidence="1">
    <location>
        <begin position="27"/>
        <end position="55"/>
    </location>
</feature>
<dbReference type="RefSeq" id="XP_005824574.1">
    <property type="nucleotide sequence ID" value="XM_005824517.1"/>
</dbReference>
<dbReference type="Proteomes" id="UP000011087">
    <property type="component" value="Unassembled WGS sequence"/>
</dbReference>
<keyword evidence="5" id="KW-1185">Reference proteome</keyword>
<organism evidence="3">
    <name type="scientific">Guillardia theta (strain CCMP2712)</name>
    <name type="common">Cryptophyte</name>
    <dbReference type="NCBI Taxonomy" id="905079"/>
    <lineage>
        <taxon>Eukaryota</taxon>
        <taxon>Cryptophyceae</taxon>
        <taxon>Pyrenomonadales</taxon>
        <taxon>Geminigeraceae</taxon>
        <taxon>Guillardia</taxon>
    </lineage>
</organism>
<dbReference type="EMBL" id="JH993057">
    <property type="protein sequence ID" value="EKX37594.1"/>
    <property type="molecule type" value="Genomic_DNA"/>
</dbReference>
<feature type="compositionally biased region" description="Polar residues" evidence="1">
    <location>
        <begin position="28"/>
        <end position="38"/>
    </location>
</feature>
<feature type="transmembrane region" description="Helical" evidence="2">
    <location>
        <begin position="69"/>
        <end position="97"/>
    </location>
</feature>
<reference evidence="3 5" key="1">
    <citation type="journal article" date="2012" name="Nature">
        <title>Algal genomes reveal evolutionary mosaicism and the fate of nucleomorphs.</title>
        <authorList>
            <consortium name="DOE Joint Genome Institute"/>
            <person name="Curtis B.A."/>
            <person name="Tanifuji G."/>
            <person name="Burki F."/>
            <person name="Gruber A."/>
            <person name="Irimia M."/>
            <person name="Maruyama S."/>
            <person name="Arias M.C."/>
            <person name="Ball S.G."/>
            <person name="Gile G.H."/>
            <person name="Hirakawa Y."/>
            <person name="Hopkins J.F."/>
            <person name="Kuo A."/>
            <person name="Rensing S.A."/>
            <person name="Schmutz J."/>
            <person name="Symeonidi A."/>
            <person name="Elias M."/>
            <person name="Eveleigh R.J."/>
            <person name="Herman E.K."/>
            <person name="Klute M.J."/>
            <person name="Nakayama T."/>
            <person name="Obornik M."/>
            <person name="Reyes-Prieto A."/>
            <person name="Armbrust E.V."/>
            <person name="Aves S.J."/>
            <person name="Beiko R.G."/>
            <person name="Coutinho P."/>
            <person name="Dacks J.B."/>
            <person name="Durnford D.G."/>
            <person name="Fast N.M."/>
            <person name="Green B.R."/>
            <person name="Grisdale C.J."/>
            <person name="Hempel F."/>
            <person name="Henrissat B."/>
            <person name="Hoppner M.P."/>
            <person name="Ishida K."/>
            <person name="Kim E."/>
            <person name="Koreny L."/>
            <person name="Kroth P.G."/>
            <person name="Liu Y."/>
            <person name="Malik S.B."/>
            <person name="Maier U.G."/>
            <person name="McRose D."/>
            <person name="Mock T."/>
            <person name="Neilson J.A."/>
            <person name="Onodera N.T."/>
            <person name="Poole A.M."/>
            <person name="Pritham E.J."/>
            <person name="Richards T.A."/>
            <person name="Rocap G."/>
            <person name="Roy S.W."/>
            <person name="Sarai C."/>
            <person name="Schaack S."/>
            <person name="Shirato S."/>
            <person name="Slamovits C.H."/>
            <person name="Spencer D.F."/>
            <person name="Suzuki S."/>
            <person name="Worden A.Z."/>
            <person name="Zauner S."/>
            <person name="Barry K."/>
            <person name="Bell C."/>
            <person name="Bharti A.K."/>
            <person name="Crow J.A."/>
            <person name="Grimwood J."/>
            <person name="Kramer R."/>
            <person name="Lindquist E."/>
            <person name="Lucas S."/>
            <person name="Salamov A."/>
            <person name="McFadden G.I."/>
            <person name="Lane C.E."/>
            <person name="Keeling P.J."/>
            <person name="Gray M.W."/>
            <person name="Grigoriev I.V."/>
            <person name="Archibald J.M."/>
        </authorList>
    </citation>
    <scope>NUCLEOTIDE SEQUENCE</scope>
    <source>
        <strain evidence="3 5">CCMP2712</strain>
    </source>
</reference>